<evidence type="ECO:0000313" key="10">
    <source>
        <dbReference type="EnsemblMetazoa" id="LLOJ005264-PA"/>
    </source>
</evidence>
<feature type="domain" description="C2H2-type" evidence="9">
    <location>
        <begin position="337"/>
        <end position="365"/>
    </location>
</feature>
<dbReference type="Pfam" id="PF00096">
    <property type="entry name" value="zf-C2H2"/>
    <property type="match status" value="1"/>
</dbReference>
<evidence type="ECO:0000313" key="11">
    <source>
        <dbReference type="Proteomes" id="UP000092461"/>
    </source>
</evidence>
<feature type="domain" description="C2H2-type" evidence="9">
    <location>
        <begin position="76"/>
        <end position="103"/>
    </location>
</feature>
<evidence type="ECO:0000256" key="8">
    <source>
        <dbReference type="SAM" id="MobiDB-lite"/>
    </source>
</evidence>
<dbReference type="EMBL" id="AJWK01016764">
    <property type="status" value="NOT_ANNOTATED_CDS"/>
    <property type="molecule type" value="Genomic_DNA"/>
</dbReference>
<feature type="region of interest" description="Disordered" evidence="8">
    <location>
        <begin position="421"/>
        <end position="452"/>
    </location>
</feature>
<dbReference type="EnsemblMetazoa" id="LLOJ005264-RA">
    <property type="protein sequence ID" value="LLOJ005264-PA"/>
    <property type="gene ID" value="LLOJ005264"/>
</dbReference>
<evidence type="ECO:0000256" key="1">
    <source>
        <dbReference type="ARBA" id="ARBA00004123"/>
    </source>
</evidence>
<organism evidence="10 11">
    <name type="scientific">Lutzomyia longipalpis</name>
    <name type="common">Sand fly</name>
    <dbReference type="NCBI Taxonomy" id="7200"/>
    <lineage>
        <taxon>Eukaryota</taxon>
        <taxon>Metazoa</taxon>
        <taxon>Ecdysozoa</taxon>
        <taxon>Arthropoda</taxon>
        <taxon>Hexapoda</taxon>
        <taxon>Insecta</taxon>
        <taxon>Pterygota</taxon>
        <taxon>Neoptera</taxon>
        <taxon>Endopterygota</taxon>
        <taxon>Diptera</taxon>
        <taxon>Nematocera</taxon>
        <taxon>Psychodoidea</taxon>
        <taxon>Psychodidae</taxon>
        <taxon>Lutzomyia</taxon>
        <taxon>Lutzomyia</taxon>
    </lineage>
</organism>
<dbReference type="Proteomes" id="UP000092461">
    <property type="component" value="Unassembled WGS sequence"/>
</dbReference>
<feature type="domain" description="C2H2-type" evidence="9">
    <location>
        <begin position="138"/>
        <end position="166"/>
    </location>
</feature>
<accession>A0A1B0CKX7</accession>
<dbReference type="SUPFAM" id="SSF57667">
    <property type="entry name" value="beta-beta-alpha zinc fingers"/>
    <property type="match status" value="3"/>
</dbReference>
<dbReference type="Gene3D" id="3.30.160.60">
    <property type="entry name" value="Classic Zinc Finger"/>
    <property type="match status" value="5"/>
</dbReference>
<dbReference type="AlphaFoldDB" id="A0A1B0CKX7"/>
<keyword evidence="5" id="KW-0862">Zinc</keyword>
<evidence type="ECO:0000256" key="3">
    <source>
        <dbReference type="ARBA" id="ARBA00022737"/>
    </source>
</evidence>
<keyword evidence="3" id="KW-0677">Repeat</keyword>
<feature type="domain" description="C2H2-type" evidence="9">
    <location>
        <begin position="246"/>
        <end position="273"/>
    </location>
</feature>
<evidence type="ECO:0000256" key="7">
    <source>
        <dbReference type="PROSITE-ProRule" id="PRU00042"/>
    </source>
</evidence>
<dbReference type="GO" id="GO:0005634">
    <property type="term" value="C:nucleus"/>
    <property type="evidence" value="ECO:0007669"/>
    <property type="project" value="UniProtKB-SubCell"/>
</dbReference>
<dbReference type="PANTHER" id="PTHR24394:SF29">
    <property type="entry name" value="MYONEURIN"/>
    <property type="match status" value="1"/>
</dbReference>
<keyword evidence="2" id="KW-0479">Metal-binding</keyword>
<proteinExistence type="predicted"/>
<evidence type="ECO:0000256" key="2">
    <source>
        <dbReference type="ARBA" id="ARBA00022723"/>
    </source>
</evidence>
<comment type="subcellular location">
    <subcellularLocation>
        <location evidence="1">Nucleus</location>
    </subcellularLocation>
</comment>
<feature type="domain" description="C2H2-type" evidence="9">
    <location>
        <begin position="280"/>
        <end position="307"/>
    </location>
</feature>
<keyword evidence="11" id="KW-1185">Reference proteome</keyword>
<evidence type="ECO:0000256" key="6">
    <source>
        <dbReference type="ARBA" id="ARBA00023242"/>
    </source>
</evidence>
<feature type="compositionally biased region" description="Basic residues" evidence="8">
    <location>
        <begin position="421"/>
        <end position="434"/>
    </location>
</feature>
<name>A0A1B0CKX7_LUTLO</name>
<dbReference type="GO" id="GO:0000981">
    <property type="term" value="F:DNA-binding transcription factor activity, RNA polymerase II-specific"/>
    <property type="evidence" value="ECO:0007669"/>
    <property type="project" value="TreeGrafter"/>
</dbReference>
<dbReference type="VEuPathDB" id="VectorBase:LLONM1_011266"/>
<protein>
    <recommendedName>
        <fullName evidence="9">C2H2-type domain-containing protein</fullName>
    </recommendedName>
</protein>
<dbReference type="InterPro" id="IPR013087">
    <property type="entry name" value="Znf_C2H2_type"/>
</dbReference>
<keyword evidence="4 7" id="KW-0863">Zinc-finger</keyword>
<dbReference type="GO" id="GO:0008270">
    <property type="term" value="F:zinc ion binding"/>
    <property type="evidence" value="ECO:0007669"/>
    <property type="project" value="UniProtKB-KW"/>
</dbReference>
<dbReference type="EMBL" id="AJWK01016763">
    <property type="status" value="NOT_ANNOTATED_CDS"/>
    <property type="molecule type" value="Genomic_DNA"/>
</dbReference>
<feature type="domain" description="C2H2-type" evidence="9">
    <location>
        <begin position="204"/>
        <end position="231"/>
    </location>
</feature>
<dbReference type="Pfam" id="PF13912">
    <property type="entry name" value="zf-C2H2_6"/>
    <property type="match status" value="2"/>
</dbReference>
<dbReference type="PROSITE" id="PS00028">
    <property type="entry name" value="ZINC_FINGER_C2H2_1"/>
    <property type="match status" value="8"/>
</dbReference>
<reference evidence="10" key="1">
    <citation type="submission" date="2020-05" db="UniProtKB">
        <authorList>
            <consortium name="EnsemblMetazoa"/>
        </authorList>
    </citation>
    <scope>IDENTIFICATION</scope>
    <source>
        <strain evidence="10">Jacobina</strain>
    </source>
</reference>
<dbReference type="VEuPathDB" id="VectorBase:LLOJ005264"/>
<sequence>MKVETEDEEILWENQEVVDNIVKEEYSIEENHETVNSSNQFVEAYPEDESSEDEILTAVRAAVLKQQAAGKRKVAIKCHICGEKFYGASTLRAHLFKHKTTQIDNSRRKKKPNKVSCKFCPGTLFNSGELNMHMQINHQCLLCGQEVLNEQMREAHLREFHAEHDPHFTKEEEEKFNCSSCNESFSQQHDLDAHTEEQHDATSFFCLLCNEKFQTKAILLNHMKSHQSPKANKMTKGVKEETPKEFPCDECNEVFHSIEDYVNHKRIHVRNRLPGILQRIQCDFCSETFADTTEFNKHLHMHVSSKNRASFVCDYCNADFFTEKAYISHIRDHKTSLECPYCLKSFEQRLDKEFHMRWNHPGLPMNSPVLPTRCSICKLILSTSDDVKNHSTQHVMNSMEPLPEPKLSVQNIKPKLVPKANKTKGVRGKYKKRRSQSEIQHEKEMKQQKMEEKQQKVLTVEKPAQPASVEPPALKPTEQISAVQKGNFGNTFKISTIDSFVGSFESFVNNYGSELDIPKKPPKFQKKR</sequence>
<dbReference type="PANTHER" id="PTHR24394">
    <property type="entry name" value="ZINC FINGER PROTEIN"/>
    <property type="match status" value="1"/>
</dbReference>
<evidence type="ECO:0000256" key="5">
    <source>
        <dbReference type="ARBA" id="ARBA00022833"/>
    </source>
</evidence>
<evidence type="ECO:0000256" key="4">
    <source>
        <dbReference type="ARBA" id="ARBA00022771"/>
    </source>
</evidence>
<dbReference type="InterPro" id="IPR036236">
    <property type="entry name" value="Znf_C2H2_sf"/>
</dbReference>
<feature type="compositionally biased region" description="Basic and acidic residues" evidence="8">
    <location>
        <begin position="435"/>
        <end position="452"/>
    </location>
</feature>
<keyword evidence="6" id="KW-0539">Nucleus</keyword>
<dbReference type="PROSITE" id="PS50157">
    <property type="entry name" value="ZINC_FINGER_C2H2_2"/>
    <property type="match status" value="7"/>
</dbReference>
<dbReference type="SMART" id="SM00355">
    <property type="entry name" value="ZnF_C2H2"/>
    <property type="match status" value="10"/>
</dbReference>
<feature type="domain" description="C2H2-type" evidence="9">
    <location>
        <begin position="176"/>
        <end position="199"/>
    </location>
</feature>
<evidence type="ECO:0000259" key="9">
    <source>
        <dbReference type="PROSITE" id="PS50157"/>
    </source>
</evidence>